<feature type="non-terminal residue" evidence="10">
    <location>
        <position position="1"/>
    </location>
</feature>
<keyword evidence="2" id="KW-0963">Cytoplasm</keyword>
<keyword evidence="11" id="KW-1185">Reference proteome</keyword>
<dbReference type="PANTHER" id="PTHR42873:SF1">
    <property type="entry name" value="S-ADENOSYLMETHIONINE-DEPENDENT METHYLTRANSFERASE DOMAIN-CONTAINING PROTEIN"/>
    <property type="match status" value="1"/>
</dbReference>
<evidence type="ECO:0000256" key="1">
    <source>
        <dbReference type="ARBA" id="ARBA00004496"/>
    </source>
</evidence>
<dbReference type="KEGG" id="smo:SELMODRAFT_99851"/>
<dbReference type="STRING" id="88036.D8RQZ4"/>
<dbReference type="EMBL" id="GL377587">
    <property type="protein sequence ID" value="EFJ25307.1"/>
    <property type="molecule type" value="Genomic_DNA"/>
</dbReference>
<dbReference type="CDD" id="cd02440">
    <property type="entry name" value="AdoMet_MTases"/>
    <property type="match status" value="1"/>
</dbReference>
<evidence type="ECO:0000259" key="9">
    <source>
        <dbReference type="SMART" id="SM00359"/>
    </source>
</evidence>
<keyword evidence="4" id="KW-0489">Methyltransferase</keyword>
<dbReference type="GO" id="GO:0003723">
    <property type="term" value="F:RNA binding"/>
    <property type="evidence" value="ECO:0007669"/>
    <property type="project" value="UniProtKB-KW"/>
</dbReference>
<dbReference type="InterPro" id="IPR002478">
    <property type="entry name" value="PUA"/>
</dbReference>
<dbReference type="InterPro" id="IPR019614">
    <property type="entry name" value="SAM-dep_methyl-trfase"/>
</dbReference>
<organism evidence="11">
    <name type="scientific">Selaginella moellendorffii</name>
    <name type="common">Spikemoss</name>
    <dbReference type="NCBI Taxonomy" id="88036"/>
    <lineage>
        <taxon>Eukaryota</taxon>
        <taxon>Viridiplantae</taxon>
        <taxon>Streptophyta</taxon>
        <taxon>Embryophyta</taxon>
        <taxon>Tracheophyta</taxon>
        <taxon>Lycopodiopsida</taxon>
        <taxon>Selaginellales</taxon>
        <taxon>Selaginellaceae</taxon>
        <taxon>Selaginella</taxon>
    </lineage>
</organism>
<dbReference type="CDD" id="cd11572">
    <property type="entry name" value="RlmI_M_like"/>
    <property type="match status" value="1"/>
</dbReference>
<evidence type="ECO:0000313" key="10">
    <source>
        <dbReference type="EMBL" id="EFJ25307.1"/>
    </source>
</evidence>
<evidence type="ECO:0000256" key="4">
    <source>
        <dbReference type="ARBA" id="ARBA00022603"/>
    </source>
</evidence>
<dbReference type="Gene3D" id="2.30.130.10">
    <property type="entry name" value="PUA domain"/>
    <property type="match status" value="1"/>
</dbReference>
<keyword evidence="5" id="KW-0808">Transferase</keyword>
<dbReference type="Gene3D" id="3.40.50.150">
    <property type="entry name" value="Vaccinia Virus protein VP39"/>
    <property type="match status" value="1"/>
</dbReference>
<dbReference type="AlphaFoldDB" id="D8RQZ4"/>
<dbReference type="InterPro" id="IPR041532">
    <property type="entry name" value="RlmI-like_PUA"/>
</dbReference>
<dbReference type="OMA" id="VEDIFHY"/>
<dbReference type="Gene3D" id="3.30.750.80">
    <property type="entry name" value="RNA methyltransferase domain (HRMD) like"/>
    <property type="match status" value="1"/>
</dbReference>
<dbReference type="SMART" id="SM00359">
    <property type="entry name" value="PUA"/>
    <property type="match status" value="1"/>
</dbReference>
<dbReference type="Pfam" id="PF10672">
    <property type="entry name" value="Methyltrans_SAM"/>
    <property type="match status" value="1"/>
</dbReference>
<protein>
    <recommendedName>
        <fullName evidence="9">PUA domain-containing protein</fullName>
    </recommendedName>
</protein>
<feature type="domain" description="PUA" evidence="9">
    <location>
        <begin position="10"/>
        <end position="104"/>
    </location>
</feature>
<dbReference type="eggNOG" id="ENOG502QS1I">
    <property type="taxonomic scope" value="Eukaryota"/>
</dbReference>
<dbReference type="GO" id="GO:0005737">
    <property type="term" value="C:cytoplasm"/>
    <property type="evidence" value="ECO:0007669"/>
    <property type="project" value="UniProtKB-SubCell"/>
</dbReference>
<reference evidence="10 11" key="1">
    <citation type="journal article" date="2011" name="Science">
        <title>The Selaginella genome identifies genetic changes associated with the evolution of vascular plants.</title>
        <authorList>
            <person name="Banks J.A."/>
            <person name="Nishiyama T."/>
            <person name="Hasebe M."/>
            <person name="Bowman J.L."/>
            <person name="Gribskov M."/>
            <person name="dePamphilis C."/>
            <person name="Albert V.A."/>
            <person name="Aono N."/>
            <person name="Aoyama T."/>
            <person name="Ambrose B.A."/>
            <person name="Ashton N.W."/>
            <person name="Axtell M.J."/>
            <person name="Barker E."/>
            <person name="Barker M.S."/>
            <person name="Bennetzen J.L."/>
            <person name="Bonawitz N.D."/>
            <person name="Chapple C."/>
            <person name="Cheng C."/>
            <person name="Correa L.G."/>
            <person name="Dacre M."/>
            <person name="DeBarry J."/>
            <person name="Dreyer I."/>
            <person name="Elias M."/>
            <person name="Engstrom E.M."/>
            <person name="Estelle M."/>
            <person name="Feng L."/>
            <person name="Finet C."/>
            <person name="Floyd S.K."/>
            <person name="Frommer W.B."/>
            <person name="Fujita T."/>
            <person name="Gramzow L."/>
            <person name="Gutensohn M."/>
            <person name="Harholt J."/>
            <person name="Hattori M."/>
            <person name="Heyl A."/>
            <person name="Hirai T."/>
            <person name="Hiwatashi Y."/>
            <person name="Ishikawa M."/>
            <person name="Iwata M."/>
            <person name="Karol K.G."/>
            <person name="Koehler B."/>
            <person name="Kolukisaoglu U."/>
            <person name="Kubo M."/>
            <person name="Kurata T."/>
            <person name="Lalonde S."/>
            <person name="Li K."/>
            <person name="Li Y."/>
            <person name="Litt A."/>
            <person name="Lyons E."/>
            <person name="Manning G."/>
            <person name="Maruyama T."/>
            <person name="Michael T.P."/>
            <person name="Mikami K."/>
            <person name="Miyazaki S."/>
            <person name="Morinaga S."/>
            <person name="Murata T."/>
            <person name="Mueller-Roeber B."/>
            <person name="Nelson D.R."/>
            <person name="Obara M."/>
            <person name="Oguri Y."/>
            <person name="Olmstead R.G."/>
            <person name="Onodera N."/>
            <person name="Petersen B.L."/>
            <person name="Pils B."/>
            <person name="Prigge M."/>
            <person name="Rensing S.A."/>
            <person name="Riano-Pachon D.M."/>
            <person name="Roberts A.W."/>
            <person name="Sato Y."/>
            <person name="Scheller H.V."/>
            <person name="Schulz B."/>
            <person name="Schulz C."/>
            <person name="Shakirov E.V."/>
            <person name="Shibagaki N."/>
            <person name="Shinohara N."/>
            <person name="Shippen D.E."/>
            <person name="Soerensen I."/>
            <person name="Sotooka R."/>
            <person name="Sugimoto N."/>
            <person name="Sugita M."/>
            <person name="Sumikawa N."/>
            <person name="Tanurdzic M."/>
            <person name="Theissen G."/>
            <person name="Ulvskov P."/>
            <person name="Wakazuki S."/>
            <person name="Weng J.K."/>
            <person name="Willats W.W."/>
            <person name="Wipf D."/>
            <person name="Wolf P.G."/>
            <person name="Yang L."/>
            <person name="Zimmer A.D."/>
            <person name="Zhu Q."/>
            <person name="Mitros T."/>
            <person name="Hellsten U."/>
            <person name="Loque D."/>
            <person name="Otillar R."/>
            <person name="Salamov A."/>
            <person name="Schmutz J."/>
            <person name="Shapiro H."/>
            <person name="Lindquist E."/>
            <person name="Lucas S."/>
            <person name="Rokhsar D."/>
            <person name="Grigoriev I.V."/>
        </authorList>
    </citation>
    <scope>NUCLEOTIDE SEQUENCE [LARGE SCALE GENOMIC DNA]</scope>
</reference>
<comment type="similarity">
    <text evidence="8">Belongs to the methyltransferase superfamily. RlmI family.</text>
</comment>
<dbReference type="CDD" id="cd21153">
    <property type="entry name" value="PUA_RlmI"/>
    <property type="match status" value="1"/>
</dbReference>
<gene>
    <name evidence="10" type="ORF">SELMODRAFT_99851</name>
</gene>
<dbReference type="PANTHER" id="PTHR42873">
    <property type="entry name" value="RIBOSOMAL RNA LARGE SUBUNIT METHYLTRANSFERASE"/>
    <property type="match status" value="1"/>
</dbReference>
<dbReference type="SUPFAM" id="SSF88697">
    <property type="entry name" value="PUA domain-like"/>
    <property type="match status" value="1"/>
</dbReference>
<accession>D8RQZ4</accession>
<evidence type="ECO:0000256" key="6">
    <source>
        <dbReference type="ARBA" id="ARBA00022691"/>
    </source>
</evidence>
<dbReference type="SUPFAM" id="SSF53335">
    <property type="entry name" value="S-adenosyl-L-methionine-dependent methyltransferases"/>
    <property type="match status" value="1"/>
</dbReference>
<keyword evidence="7" id="KW-0694">RNA-binding</keyword>
<dbReference type="InParanoid" id="D8RQZ4"/>
<keyword evidence="3" id="KW-0698">rRNA processing</keyword>
<dbReference type="FunCoup" id="D8RQZ4">
    <property type="interactions" value="454"/>
</dbReference>
<dbReference type="InterPro" id="IPR015947">
    <property type="entry name" value="PUA-like_sf"/>
</dbReference>
<dbReference type="GO" id="GO:0009383">
    <property type="term" value="F:rRNA (cytosine-C5-)-methyltransferase activity"/>
    <property type="evidence" value="ECO:0000318"/>
    <property type="project" value="GO_Central"/>
</dbReference>
<comment type="subcellular location">
    <subcellularLocation>
        <location evidence="1">Cytoplasm</location>
    </subcellularLocation>
</comment>
<dbReference type="Pfam" id="PF17785">
    <property type="entry name" value="PUA_3"/>
    <property type="match status" value="1"/>
</dbReference>
<dbReference type="Gramene" id="EFJ25307">
    <property type="protein sequence ID" value="EFJ25307"/>
    <property type="gene ID" value="SELMODRAFT_99851"/>
</dbReference>
<evidence type="ECO:0000256" key="7">
    <source>
        <dbReference type="ARBA" id="ARBA00022884"/>
    </source>
</evidence>
<dbReference type="HOGENOM" id="CLU_014042_0_0_1"/>
<dbReference type="InterPro" id="IPR036974">
    <property type="entry name" value="PUA_sf"/>
</dbReference>
<evidence type="ECO:0000256" key="2">
    <source>
        <dbReference type="ARBA" id="ARBA00022490"/>
    </source>
</evidence>
<proteinExistence type="inferred from homology"/>
<dbReference type="InterPro" id="IPR029063">
    <property type="entry name" value="SAM-dependent_MTases_sf"/>
</dbReference>
<evidence type="ECO:0000256" key="5">
    <source>
        <dbReference type="ARBA" id="ARBA00022679"/>
    </source>
</evidence>
<dbReference type="GO" id="GO:0070475">
    <property type="term" value="P:rRNA base methylation"/>
    <property type="evidence" value="ECO:0000318"/>
    <property type="project" value="GO_Central"/>
</dbReference>
<sequence>IAMDAMPGVSRVVLKKGKAQIFVTGNPMVFSGAIDRIIGRPPPKTGDLVLVTNGAEEPIAWGVYNAVSMFRVRVLQTQDEAARDPHSNFDIEKLIETRLSGALALRKALGLPSSETNVYRLVNSEGDRQLLFYSRLSGLVVDVFDKHIVVASSAAWVEKYKTNIEETLKRLVGTKLLTWRPSVELLKEEGFECVIESEERPEEVHVLENGIAYQVSLGGQKTGFYVDQRDNRLALRSFCKDKTILDLCCYTGAFALNAAITGASRVIGVDSSKSAIDLADANISLNNIDPQVITFEKADIVQYMKAALSKGETWDVVVLDPPKLAPSRKFLEKAAIKYRNLNAMAMQLTKPGGLLMTCSCSGAVAQSQNFLSIIQEAARAAGRKAALLRVSGAGPDHPIDLAYPEGSYLTNCLLRVI</sequence>
<dbReference type="Proteomes" id="UP000001514">
    <property type="component" value="Unassembled WGS sequence"/>
</dbReference>
<evidence type="ECO:0000256" key="8">
    <source>
        <dbReference type="ARBA" id="ARBA00038091"/>
    </source>
</evidence>
<keyword evidence="6" id="KW-0949">S-adenosyl-L-methionine</keyword>
<evidence type="ECO:0000313" key="11">
    <source>
        <dbReference type="Proteomes" id="UP000001514"/>
    </source>
</evidence>
<name>D8RQZ4_SELML</name>
<evidence type="ECO:0000256" key="3">
    <source>
        <dbReference type="ARBA" id="ARBA00022552"/>
    </source>
</evidence>